<accession>A0A1G4V872</accession>
<dbReference type="STRING" id="329186.SAMN02927925_00566"/>
<dbReference type="InterPro" id="IPR017941">
    <property type="entry name" value="Rieske_2Fe-2S"/>
</dbReference>
<dbReference type="EMBL" id="FMTY01000001">
    <property type="protein sequence ID" value="SCX02803.1"/>
    <property type="molecule type" value="Genomic_DNA"/>
</dbReference>
<sequence length="142" mass="15623">MKHFFFLTISTLLFLSCNKDEQVNNNNPYLPNYPVNLQIDMNFPAYNDLNFVSNPVYINVAGAGVRGIIVMKVGEGLYNAFDAACPNQALSNCSTMTINGINAVCPCDEKQYSLFNGLASGAQYPMKQYRTSLNGSVISITN</sequence>
<gene>
    <name evidence="2" type="ORF">SAMN02927925_00566</name>
</gene>
<dbReference type="Proteomes" id="UP000182124">
    <property type="component" value="Unassembled WGS sequence"/>
</dbReference>
<dbReference type="GO" id="GO:0051537">
    <property type="term" value="F:2 iron, 2 sulfur cluster binding"/>
    <property type="evidence" value="ECO:0007669"/>
    <property type="project" value="InterPro"/>
</dbReference>
<feature type="domain" description="Rieske" evidence="1">
    <location>
        <begin position="66"/>
        <end position="140"/>
    </location>
</feature>
<proteinExistence type="predicted"/>
<name>A0A1G4V872_9FLAO</name>
<evidence type="ECO:0000259" key="1">
    <source>
        <dbReference type="PROSITE" id="PS51296"/>
    </source>
</evidence>
<reference evidence="2 3" key="1">
    <citation type="submission" date="2016-10" db="EMBL/GenBank/DDBJ databases">
        <authorList>
            <person name="de Groot N.N."/>
        </authorList>
    </citation>
    <scope>NUCLEOTIDE SEQUENCE [LARGE SCALE GENOMIC DNA]</scope>
    <source>
        <strain evidence="2 3">CGMCC 1.3801</strain>
    </source>
</reference>
<evidence type="ECO:0000313" key="2">
    <source>
        <dbReference type="EMBL" id="SCX02803.1"/>
    </source>
</evidence>
<protein>
    <recommendedName>
        <fullName evidence="1">Rieske domain-containing protein</fullName>
    </recommendedName>
</protein>
<organism evidence="2 3">
    <name type="scientific">Flavobacterium saliperosum</name>
    <dbReference type="NCBI Taxonomy" id="329186"/>
    <lineage>
        <taxon>Bacteria</taxon>
        <taxon>Pseudomonadati</taxon>
        <taxon>Bacteroidota</taxon>
        <taxon>Flavobacteriia</taxon>
        <taxon>Flavobacteriales</taxon>
        <taxon>Flavobacteriaceae</taxon>
        <taxon>Flavobacterium</taxon>
    </lineage>
</organism>
<dbReference type="PROSITE" id="PS51296">
    <property type="entry name" value="RIESKE"/>
    <property type="match status" value="1"/>
</dbReference>
<dbReference type="RefSeq" id="WP_023575603.1">
    <property type="nucleotide sequence ID" value="NZ_CBCSBQ010000005.1"/>
</dbReference>
<evidence type="ECO:0000313" key="3">
    <source>
        <dbReference type="Proteomes" id="UP000182124"/>
    </source>
</evidence>
<dbReference type="eggNOG" id="COG2146">
    <property type="taxonomic scope" value="Bacteria"/>
</dbReference>
<dbReference type="PROSITE" id="PS51257">
    <property type="entry name" value="PROKAR_LIPOPROTEIN"/>
    <property type="match status" value="1"/>
</dbReference>
<dbReference type="AlphaFoldDB" id="A0A1G4V872"/>